<comment type="similarity">
    <text evidence="2">Belongs to the transketolase family.</text>
</comment>
<evidence type="ECO:0000256" key="4">
    <source>
        <dbReference type="SAM" id="Phobius"/>
    </source>
</evidence>
<dbReference type="Gene3D" id="3.40.50.970">
    <property type="match status" value="1"/>
</dbReference>
<evidence type="ECO:0000313" key="6">
    <source>
        <dbReference type="EMBL" id="AKI97424.1"/>
    </source>
</evidence>
<evidence type="ECO:0000313" key="7">
    <source>
        <dbReference type="Proteomes" id="UP000035159"/>
    </source>
</evidence>
<dbReference type="OrthoDB" id="8732661at2"/>
<dbReference type="RefSeq" id="WP_047754558.1">
    <property type="nucleotide sequence ID" value="NZ_CAJUHA010000015.1"/>
</dbReference>
<name>A0A0G2ZCX8_9BACT</name>
<evidence type="ECO:0000256" key="2">
    <source>
        <dbReference type="ARBA" id="ARBA00007131"/>
    </source>
</evidence>
<feature type="transmembrane region" description="Helical" evidence="4">
    <location>
        <begin position="25"/>
        <end position="47"/>
    </location>
</feature>
<comment type="cofactor">
    <cofactor evidence="1">
        <name>thiamine diphosphate</name>
        <dbReference type="ChEBI" id="CHEBI:58937"/>
    </cofactor>
</comment>
<keyword evidence="4" id="KW-0472">Membrane</keyword>
<dbReference type="SUPFAM" id="SSF52518">
    <property type="entry name" value="Thiamin diphosphate-binding fold (THDP-binding)"/>
    <property type="match status" value="1"/>
</dbReference>
<organism evidence="6 7">
    <name type="scientific">Kosmotoga pacifica</name>
    <dbReference type="NCBI Taxonomy" id="1330330"/>
    <lineage>
        <taxon>Bacteria</taxon>
        <taxon>Thermotogati</taxon>
        <taxon>Thermotogota</taxon>
        <taxon>Thermotogae</taxon>
        <taxon>Kosmotogales</taxon>
        <taxon>Kosmotogaceae</taxon>
        <taxon>Kosmotoga</taxon>
    </lineage>
</organism>
<keyword evidence="3" id="KW-0786">Thiamine pyrophosphate</keyword>
<dbReference type="EMBL" id="CP011232">
    <property type="protein sequence ID" value="AKI97424.1"/>
    <property type="molecule type" value="Genomic_DNA"/>
</dbReference>
<dbReference type="AlphaFoldDB" id="A0A0G2ZCX8"/>
<dbReference type="PANTHER" id="PTHR47514">
    <property type="entry name" value="TRANSKETOLASE N-TERMINAL SECTION-RELATED"/>
    <property type="match status" value="1"/>
</dbReference>
<protein>
    <submittedName>
        <fullName evidence="6">Transketolase</fullName>
    </submittedName>
</protein>
<dbReference type="PATRIC" id="fig|1330330.3.peg.1194"/>
<dbReference type="InterPro" id="IPR005474">
    <property type="entry name" value="Transketolase_N"/>
</dbReference>
<keyword evidence="4" id="KW-0812">Transmembrane</keyword>
<proteinExistence type="inferred from homology"/>
<gene>
    <name evidence="6" type="ORF">IX53_05895</name>
</gene>
<feature type="domain" description="Transketolase N-terminal" evidence="5">
    <location>
        <begin position="16"/>
        <end position="267"/>
    </location>
</feature>
<dbReference type="STRING" id="1330330.IX53_05895"/>
<sequence>MLKEKEMKELEIFATKIRIETLRELGYLGFGHIGGAMSIVELLAVLYGKVMKYDPNNPKWEGRDWFVMSKGHAGPSLYATLALKGFFPMEWLKTLNQGGTDLPSHADRNHTPGIDMSTGSLGQGISMGIGIALGHKLNNRDNYVYVLLGDGECQEGQVWEGALYAGNTKLDNLIVFIDYNKQQLDGYIDKINSLGDLRAKWEMFGWHAQEVDGHNIAEIYEAIQKAKETKGKSSVIVLHTIKGKGCTFAEGIELNHHMKFTKEQVDEAIAVLQKELEEKERDLR</sequence>
<keyword evidence="4" id="KW-1133">Transmembrane helix</keyword>
<evidence type="ECO:0000256" key="1">
    <source>
        <dbReference type="ARBA" id="ARBA00001964"/>
    </source>
</evidence>
<dbReference type="InterPro" id="IPR029061">
    <property type="entry name" value="THDP-binding"/>
</dbReference>
<dbReference type="Pfam" id="PF00456">
    <property type="entry name" value="Transketolase_N"/>
    <property type="match status" value="1"/>
</dbReference>
<evidence type="ECO:0000256" key="3">
    <source>
        <dbReference type="ARBA" id="ARBA00023052"/>
    </source>
</evidence>
<dbReference type="KEGG" id="kpf:IX53_05895"/>
<accession>A0A0G2ZCX8</accession>
<keyword evidence="7" id="KW-1185">Reference proteome</keyword>
<dbReference type="Proteomes" id="UP000035159">
    <property type="component" value="Chromosome"/>
</dbReference>
<dbReference type="PANTHER" id="PTHR47514:SF1">
    <property type="entry name" value="TRANSKETOLASE N-TERMINAL SECTION-RELATED"/>
    <property type="match status" value="1"/>
</dbReference>
<reference evidence="6 7" key="1">
    <citation type="submission" date="2015-04" db="EMBL/GenBank/DDBJ databases">
        <title>Complete Genome Sequence of Kosmotoga pacifica SLHLJ1.</title>
        <authorList>
            <person name="Jiang L.J."/>
            <person name="Shao Z.Z."/>
            <person name="Jebbar M."/>
        </authorList>
    </citation>
    <scope>NUCLEOTIDE SEQUENCE [LARGE SCALE GENOMIC DNA]</scope>
    <source>
        <strain evidence="6 7">SLHLJ1</strain>
    </source>
</reference>
<dbReference type="CDD" id="cd02012">
    <property type="entry name" value="TPP_TK"/>
    <property type="match status" value="1"/>
</dbReference>
<evidence type="ECO:0000259" key="5">
    <source>
        <dbReference type="Pfam" id="PF00456"/>
    </source>
</evidence>